<reference evidence="1" key="1">
    <citation type="submission" date="2018-02" db="EMBL/GenBank/DDBJ databases">
        <title>Rhizophora mucronata_Transcriptome.</title>
        <authorList>
            <person name="Meera S.P."/>
            <person name="Sreeshan A."/>
            <person name="Augustine A."/>
        </authorList>
    </citation>
    <scope>NUCLEOTIDE SEQUENCE</scope>
    <source>
        <tissue evidence="1">Leaf</tissue>
    </source>
</reference>
<dbReference type="AlphaFoldDB" id="A0A2P2KAI4"/>
<name>A0A2P2KAI4_RHIMU</name>
<sequence length="18" mass="1990">MPCPLSFPFPSICNLIPN</sequence>
<accession>A0A2P2KAI4</accession>
<protein>
    <submittedName>
        <fullName evidence="1">Uncharacterized protein</fullName>
    </submittedName>
</protein>
<organism evidence="1">
    <name type="scientific">Rhizophora mucronata</name>
    <name type="common">Asiatic mangrove</name>
    <dbReference type="NCBI Taxonomy" id="61149"/>
    <lineage>
        <taxon>Eukaryota</taxon>
        <taxon>Viridiplantae</taxon>
        <taxon>Streptophyta</taxon>
        <taxon>Embryophyta</taxon>
        <taxon>Tracheophyta</taxon>
        <taxon>Spermatophyta</taxon>
        <taxon>Magnoliopsida</taxon>
        <taxon>eudicotyledons</taxon>
        <taxon>Gunneridae</taxon>
        <taxon>Pentapetalae</taxon>
        <taxon>rosids</taxon>
        <taxon>fabids</taxon>
        <taxon>Malpighiales</taxon>
        <taxon>Rhizophoraceae</taxon>
        <taxon>Rhizophora</taxon>
    </lineage>
</organism>
<proteinExistence type="predicted"/>
<dbReference type="EMBL" id="GGEC01022255">
    <property type="protein sequence ID" value="MBX02739.1"/>
    <property type="molecule type" value="Transcribed_RNA"/>
</dbReference>
<evidence type="ECO:0000313" key="1">
    <source>
        <dbReference type="EMBL" id="MBX02739.1"/>
    </source>
</evidence>